<dbReference type="EMBL" id="FMZP01000052">
    <property type="protein sequence ID" value="SDD81318.1"/>
    <property type="molecule type" value="Genomic_DNA"/>
</dbReference>
<sequence>MVSELLLKEINPATGRINVRPATGSATWFPLLSQDAMTYPFRVLLPSIPQPVSAALPLGIETKVAVVKAMQIVDY</sequence>
<evidence type="ECO:0000313" key="1">
    <source>
        <dbReference type="EMBL" id="SDD81318.1"/>
    </source>
</evidence>
<evidence type="ECO:0000313" key="2">
    <source>
        <dbReference type="Proteomes" id="UP000324021"/>
    </source>
</evidence>
<accession>A0A1G6XT18</accession>
<proteinExistence type="predicted"/>
<protein>
    <submittedName>
        <fullName evidence="1">Uncharacterized protein</fullName>
    </submittedName>
</protein>
<organism evidence="1 2">
    <name type="scientific">Natrinema hispanicum</name>
    <dbReference type="NCBI Taxonomy" id="392421"/>
    <lineage>
        <taxon>Archaea</taxon>
        <taxon>Methanobacteriati</taxon>
        <taxon>Methanobacteriota</taxon>
        <taxon>Stenosarchaea group</taxon>
        <taxon>Halobacteria</taxon>
        <taxon>Halobacteriales</taxon>
        <taxon>Natrialbaceae</taxon>
        <taxon>Natrinema</taxon>
    </lineage>
</organism>
<dbReference type="Proteomes" id="UP000324021">
    <property type="component" value="Unassembled WGS sequence"/>
</dbReference>
<reference evidence="1 2" key="1">
    <citation type="submission" date="2016-10" db="EMBL/GenBank/DDBJ databases">
        <authorList>
            <person name="Varghese N."/>
            <person name="Submissions S."/>
        </authorList>
    </citation>
    <scope>NUCLEOTIDE SEQUENCE [LARGE SCALE GENOMIC DNA]</scope>
    <source>
        <strain evidence="1 2">CDM_1</strain>
    </source>
</reference>
<gene>
    <name evidence="1" type="ORF">SAMN05192552_10523</name>
</gene>
<name>A0A1G6XT18_9EURY</name>
<dbReference type="AlphaFoldDB" id="A0A1G6XT18"/>